<sequence length="489" mass="55272">MFMAKNLSCMFSFRHLCYILFTLSIFSFILFLYWCHCCGKCYSSYQIKQGKRNQPINLLRYPFAWNHLSFSSESPTKFLKIALFVKKWPHRSHAGGLERHALTLHLALAKRGHDLHVFTTSSSNSSFPEYPMSNLHFHLSKPTPGGYLDQATVWEQFQAQNSTGRPFDIVHTESVGLRHTRSRYVTDLAVTWHGIAYETIHSDIIQELLRSPQEPQEKALSERVSKVVEEVKFFPNYAHHVATSDHAGDILKRVYMIPEERVHIILNGVDEEVFRPDTSKGEEFKQRLGFPDSKSLVIGLAGRLVKDKGHPLMFEALKQMIAENSTFQESSIVLVAGDGPWAARYRDLGSNVQVLGPLEQAELASFYNAIDIFANPTLRAQGLDHTLLEAMLSGKPVMATRLPSIVGSVIVDTEMGYTFSPTVTSLKKAIYEVCVDGRGVLEQKGQVARHTSLRLFTATKMVASYERLFLCISSGNHEGSFCQYQPPIY</sequence>
<evidence type="ECO:0000313" key="2">
    <source>
        <dbReference type="Proteomes" id="UP000828941"/>
    </source>
</evidence>
<comment type="caution">
    <text evidence="1">The sequence shown here is derived from an EMBL/GenBank/DDBJ whole genome shotgun (WGS) entry which is preliminary data.</text>
</comment>
<accession>A0ACB9NF18</accession>
<dbReference type="Proteomes" id="UP000828941">
    <property type="component" value="Chromosome 7"/>
</dbReference>
<proteinExistence type="predicted"/>
<reference evidence="1 2" key="1">
    <citation type="journal article" date="2022" name="DNA Res.">
        <title>Chromosomal-level genome assembly of the orchid tree Bauhinia variegata (Leguminosae; Cercidoideae) supports the allotetraploid origin hypothesis of Bauhinia.</title>
        <authorList>
            <person name="Zhong Y."/>
            <person name="Chen Y."/>
            <person name="Zheng D."/>
            <person name="Pang J."/>
            <person name="Liu Y."/>
            <person name="Luo S."/>
            <person name="Meng S."/>
            <person name="Qian L."/>
            <person name="Wei D."/>
            <person name="Dai S."/>
            <person name="Zhou R."/>
        </authorList>
    </citation>
    <scope>NUCLEOTIDE SEQUENCE [LARGE SCALE GENOMIC DNA]</scope>
    <source>
        <strain evidence="1">BV-YZ2020</strain>
    </source>
</reference>
<dbReference type="EMBL" id="CM039432">
    <property type="protein sequence ID" value="KAI4334571.1"/>
    <property type="molecule type" value="Genomic_DNA"/>
</dbReference>
<gene>
    <name evidence="1" type="ORF">L6164_019245</name>
</gene>
<keyword evidence="2" id="KW-1185">Reference proteome</keyword>
<evidence type="ECO:0000313" key="1">
    <source>
        <dbReference type="EMBL" id="KAI4334571.1"/>
    </source>
</evidence>
<organism evidence="1 2">
    <name type="scientific">Bauhinia variegata</name>
    <name type="common">Purple orchid tree</name>
    <name type="synonym">Phanera variegata</name>
    <dbReference type="NCBI Taxonomy" id="167791"/>
    <lineage>
        <taxon>Eukaryota</taxon>
        <taxon>Viridiplantae</taxon>
        <taxon>Streptophyta</taxon>
        <taxon>Embryophyta</taxon>
        <taxon>Tracheophyta</taxon>
        <taxon>Spermatophyta</taxon>
        <taxon>Magnoliopsida</taxon>
        <taxon>eudicotyledons</taxon>
        <taxon>Gunneridae</taxon>
        <taxon>Pentapetalae</taxon>
        <taxon>rosids</taxon>
        <taxon>fabids</taxon>
        <taxon>Fabales</taxon>
        <taxon>Fabaceae</taxon>
        <taxon>Cercidoideae</taxon>
        <taxon>Cercideae</taxon>
        <taxon>Bauhiniinae</taxon>
        <taxon>Bauhinia</taxon>
    </lineage>
</organism>
<protein>
    <submittedName>
        <fullName evidence="1">Uncharacterized protein</fullName>
    </submittedName>
</protein>
<name>A0ACB9NF18_BAUVA</name>